<dbReference type="Proteomes" id="UP000823872">
    <property type="component" value="Chromosome B3"/>
</dbReference>
<dbReference type="InterPro" id="IPR018154">
    <property type="entry name" value="TLV/ENV_coat_polyprotein"/>
</dbReference>
<dbReference type="Ensembl" id="ENSFCTT00005082971.1">
    <property type="protein sequence ID" value="ENSFCTP00005057165.1"/>
    <property type="gene ID" value="ENSFCTG00005029646.1"/>
</dbReference>
<dbReference type="GeneTree" id="ENSGT01140000286426"/>
<reference evidence="2" key="1">
    <citation type="journal article" date="2007" name="Genome Res.">
        <title>Initial sequence and comparative analysis of the cat genome.</title>
        <authorList>
            <person name="Pontius J.U."/>
            <person name="Mullikin J.C."/>
            <person name="Smith D.R."/>
            <person name="Lindblad-Toh K."/>
            <person name="Gnerre S."/>
            <person name="Clamp M."/>
            <person name="Chang J."/>
            <person name="Stephens R."/>
            <person name="Neelam B."/>
            <person name="Volfovsky N."/>
            <person name="Schaffer A.A."/>
            <person name="Agarwala R."/>
            <person name="Narfstrom K."/>
            <person name="Murphy W.J."/>
            <person name="Giger U."/>
            <person name="Roca A.L."/>
            <person name="Antunes A."/>
            <person name="Menotti-Raymond M."/>
            <person name="Yuhki N."/>
            <person name="Pecon-Slattery J."/>
            <person name="Johnson W.E."/>
            <person name="Bourque G."/>
            <person name="Tesler G."/>
            <person name="O'Brien S.J."/>
        </authorList>
    </citation>
    <scope>NUCLEOTIDE SEQUENCE [LARGE SCALE GENOMIC DNA]</scope>
    <source>
        <strain evidence="2">Abyssinian</strain>
    </source>
</reference>
<dbReference type="Gene3D" id="3.90.310.10">
    <property type="entry name" value="ENV polyprotein, receptor-binding domain"/>
    <property type="match status" value="1"/>
</dbReference>
<reference evidence="3" key="3">
    <citation type="submission" date="2021-02" db="EMBL/GenBank/DDBJ databases">
        <title>Safari Cat Assemblies.</title>
        <authorList>
            <person name="Bredemeyer K.R."/>
            <person name="Murphy W.J."/>
        </authorList>
    </citation>
    <scope>NUCLEOTIDE SEQUENCE [LARGE SCALE GENOMIC DNA]</scope>
</reference>
<evidence type="ECO:0000256" key="1">
    <source>
        <dbReference type="SAM" id="MobiDB-lite"/>
    </source>
</evidence>
<evidence type="ECO:0008006" key="4">
    <source>
        <dbReference type="Google" id="ProtNLM"/>
    </source>
</evidence>
<feature type="compositionally biased region" description="Polar residues" evidence="1">
    <location>
        <begin position="151"/>
        <end position="172"/>
    </location>
</feature>
<reference evidence="2" key="4">
    <citation type="submission" date="2025-05" db="UniProtKB">
        <authorList>
            <consortium name="Ensembl"/>
        </authorList>
    </citation>
    <scope>IDENTIFICATION</scope>
    <source>
        <strain evidence="2">breed Abyssinian</strain>
    </source>
</reference>
<dbReference type="Pfam" id="PF00429">
    <property type="entry name" value="TLV_coat"/>
    <property type="match status" value="1"/>
</dbReference>
<proteinExistence type="predicted"/>
<organism evidence="2 3">
    <name type="scientific">Felis catus</name>
    <name type="common">Cat</name>
    <name type="synonym">Felis silvestris catus</name>
    <dbReference type="NCBI Taxonomy" id="9685"/>
    <lineage>
        <taxon>Eukaryota</taxon>
        <taxon>Metazoa</taxon>
        <taxon>Chordata</taxon>
        <taxon>Craniata</taxon>
        <taxon>Vertebrata</taxon>
        <taxon>Euteleostomi</taxon>
        <taxon>Mammalia</taxon>
        <taxon>Eutheria</taxon>
        <taxon>Laurasiatheria</taxon>
        <taxon>Carnivora</taxon>
        <taxon>Feliformia</taxon>
        <taxon>Felidae</taxon>
        <taxon>Felinae</taxon>
        <taxon>Felis</taxon>
    </lineage>
</organism>
<evidence type="ECO:0000313" key="3">
    <source>
        <dbReference type="Proteomes" id="UP000823872"/>
    </source>
</evidence>
<sequence length="191" mass="21067">MGLLPSIPGERGALSQKGFYACPGFGQNADTTCGGILKYYCKSWSCITSNDGNSKWKVNPHYVDMTFASPCPKRKLAGQYFGTGPCNLIRIKFLEDGKKDTRWTTGLNWGIYLYRGPPYYATVIQIKLKAEPKTLPTLVGPNQLVGPPNKTDLTQRPTDKSANPPNSPTTQAVPIVRTTSKKENPFPQPLR</sequence>
<name>A0ABI8AD41_FELCA</name>
<dbReference type="Ensembl" id="ENSFCTT00005082949.1">
    <property type="protein sequence ID" value="ENSFCTP00005057151.1"/>
    <property type="gene ID" value="ENSFCTG00005029646.1"/>
</dbReference>
<feature type="region of interest" description="Disordered" evidence="1">
    <location>
        <begin position="137"/>
        <end position="191"/>
    </location>
</feature>
<dbReference type="SUPFAM" id="SSF49830">
    <property type="entry name" value="ENV polyprotein, receptor-binding domain"/>
    <property type="match status" value="1"/>
</dbReference>
<dbReference type="InterPro" id="IPR008981">
    <property type="entry name" value="FMuLV_rcpt-bd"/>
</dbReference>
<reference evidence="2" key="2">
    <citation type="submission" date="2011-09" db="EMBL/GenBank/DDBJ databases">
        <title>Sequence assembly of the Felis catus genome version 6.2.</title>
        <authorList>
            <person name="Hillier L.W."/>
            <person name="Warren W."/>
            <person name="Obrien S."/>
            <person name="Wilson R.K."/>
        </authorList>
    </citation>
    <scope>NUCLEOTIDE SEQUENCE [LARGE SCALE GENOMIC DNA]</scope>
    <source>
        <strain evidence="2">Abyssinian</strain>
    </source>
</reference>
<accession>A0ABI8AD41</accession>
<protein>
    <recommendedName>
        <fullName evidence="4">Envelope glycoprotein</fullName>
    </recommendedName>
</protein>
<keyword evidence="3" id="KW-1185">Reference proteome</keyword>
<evidence type="ECO:0000313" key="2">
    <source>
        <dbReference type="Ensembl" id="ENSFCTP00005057151.1"/>
    </source>
</evidence>